<evidence type="ECO:0000256" key="2">
    <source>
        <dbReference type="ARBA" id="ARBA00012925"/>
    </source>
</evidence>
<comment type="similarity">
    <text evidence="1 8">Belongs to the beta-class carbonic anhydrase family.</text>
</comment>
<dbReference type="Gene3D" id="3.40.1050.10">
    <property type="entry name" value="Carbonic anhydrase"/>
    <property type="match status" value="1"/>
</dbReference>
<dbReference type="GO" id="GO:0071244">
    <property type="term" value="P:cellular response to carbon dioxide"/>
    <property type="evidence" value="ECO:0007669"/>
    <property type="project" value="TreeGrafter"/>
</dbReference>
<dbReference type="Proteomes" id="UP000307440">
    <property type="component" value="Unassembled WGS sequence"/>
</dbReference>
<organism evidence="10 11">
    <name type="scientific">Coprinopsis marcescibilis</name>
    <name type="common">Agaric fungus</name>
    <name type="synonym">Psathyrella marcescibilis</name>
    <dbReference type="NCBI Taxonomy" id="230819"/>
    <lineage>
        <taxon>Eukaryota</taxon>
        <taxon>Fungi</taxon>
        <taxon>Dikarya</taxon>
        <taxon>Basidiomycota</taxon>
        <taxon>Agaricomycotina</taxon>
        <taxon>Agaricomycetes</taxon>
        <taxon>Agaricomycetidae</taxon>
        <taxon>Agaricales</taxon>
        <taxon>Agaricineae</taxon>
        <taxon>Psathyrellaceae</taxon>
        <taxon>Coprinopsis</taxon>
    </lineage>
</organism>
<protein>
    <recommendedName>
        <fullName evidence="2 8">Carbonic anhydrase</fullName>
        <ecNumber evidence="2 8">4.2.1.1</ecNumber>
    </recommendedName>
    <alternativeName>
        <fullName evidence="8">Carbonate dehydratase</fullName>
    </alternativeName>
</protein>
<dbReference type="Pfam" id="PF00484">
    <property type="entry name" value="Pro_CA"/>
    <property type="match status" value="1"/>
</dbReference>
<evidence type="ECO:0000313" key="10">
    <source>
        <dbReference type="EMBL" id="TFK26092.1"/>
    </source>
</evidence>
<accession>A0A5C3KZD9</accession>
<dbReference type="SMART" id="SM00947">
    <property type="entry name" value="Pro_CA"/>
    <property type="match status" value="1"/>
</dbReference>
<feature type="signal peptide" evidence="9">
    <location>
        <begin position="1"/>
        <end position="18"/>
    </location>
</feature>
<dbReference type="STRING" id="230819.A0A5C3KZD9"/>
<dbReference type="SUPFAM" id="SSF53056">
    <property type="entry name" value="beta-carbonic anhydrase, cab"/>
    <property type="match status" value="1"/>
</dbReference>
<dbReference type="EC" id="4.2.1.1" evidence="2 8"/>
<evidence type="ECO:0000256" key="5">
    <source>
        <dbReference type="ARBA" id="ARBA00023239"/>
    </source>
</evidence>
<keyword evidence="5 8" id="KW-0456">Lyase</keyword>
<sequence length="272" mass="29651">MLFKSALLFLAATSSVLATPLVTFHNTRSSGKPGKQNEFNDLAQGNKRFRHEHKHLITELSEGQHPEYLFFGCSDSRASEGTIFDAKPGTLFTERNIANTFKPSDVNAKSVIAYGVEHLHVKHIIVMGHYGCGGVAASTLPAPEEPWDEATTAIQEWITPIRELYSSSTHPDIVALREANAGVDDPPSPELENPGFRALVEENVRSNVWNIAAESLIEDHWSNPSAQDLFIHGWVYDIATGTVHDLGVSVGAPGKPIPPAPWSAVQNAAQEL</sequence>
<evidence type="ECO:0000256" key="8">
    <source>
        <dbReference type="RuleBase" id="RU003956"/>
    </source>
</evidence>
<evidence type="ECO:0000256" key="6">
    <source>
        <dbReference type="ARBA" id="ARBA00048348"/>
    </source>
</evidence>
<name>A0A5C3KZD9_COPMA</name>
<proteinExistence type="inferred from homology"/>
<feature type="binding site" evidence="7">
    <location>
        <position position="132"/>
    </location>
    <ligand>
        <name>Zn(2+)</name>
        <dbReference type="ChEBI" id="CHEBI:29105"/>
    </ligand>
</feature>
<keyword evidence="4 7" id="KW-0862">Zinc</keyword>
<comment type="function">
    <text evidence="8">Reversible hydration of carbon dioxide.</text>
</comment>
<dbReference type="AlphaFoldDB" id="A0A5C3KZD9"/>
<evidence type="ECO:0000256" key="4">
    <source>
        <dbReference type="ARBA" id="ARBA00022833"/>
    </source>
</evidence>
<feature type="binding site" evidence="7">
    <location>
        <position position="73"/>
    </location>
    <ligand>
        <name>Zn(2+)</name>
        <dbReference type="ChEBI" id="CHEBI:29105"/>
    </ligand>
</feature>
<dbReference type="InterPro" id="IPR036874">
    <property type="entry name" value="Carbonic_anhydrase_sf"/>
</dbReference>
<keyword evidence="3 7" id="KW-0479">Metal-binding</keyword>
<feature type="binding site" evidence="7">
    <location>
        <position position="75"/>
    </location>
    <ligand>
        <name>Zn(2+)</name>
        <dbReference type="ChEBI" id="CHEBI:29105"/>
    </ligand>
</feature>
<feature type="chain" id="PRO_5022751879" description="Carbonic anhydrase" evidence="9">
    <location>
        <begin position="19"/>
        <end position="272"/>
    </location>
</feature>
<keyword evidence="11" id="KW-1185">Reference proteome</keyword>
<dbReference type="GO" id="GO:0008270">
    <property type="term" value="F:zinc ion binding"/>
    <property type="evidence" value="ECO:0007669"/>
    <property type="project" value="UniProtKB-UniRule"/>
</dbReference>
<dbReference type="InterPro" id="IPR001765">
    <property type="entry name" value="Carbonic_anhydrase"/>
</dbReference>
<dbReference type="GO" id="GO:0034599">
    <property type="term" value="P:cellular response to oxidative stress"/>
    <property type="evidence" value="ECO:0007669"/>
    <property type="project" value="TreeGrafter"/>
</dbReference>
<evidence type="ECO:0000313" key="11">
    <source>
        <dbReference type="Proteomes" id="UP000307440"/>
    </source>
</evidence>
<comment type="catalytic activity">
    <reaction evidence="6 8">
        <text>hydrogencarbonate + H(+) = CO2 + H2O</text>
        <dbReference type="Rhea" id="RHEA:10748"/>
        <dbReference type="ChEBI" id="CHEBI:15377"/>
        <dbReference type="ChEBI" id="CHEBI:15378"/>
        <dbReference type="ChEBI" id="CHEBI:16526"/>
        <dbReference type="ChEBI" id="CHEBI:17544"/>
        <dbReference type="EC" id="4.2.1.1"/>
    </reaction>
</comment>
<reference evidence="10 11" key="1">
    <citation type="journal article" date="2019" name="Nat. Ecol. Evol.">
        <title>Megaphylogeny resolves global patterns of mushroom evolution.</title>
        <authorList>
            <person name="Varga T."/>
            <person name="Krizsan K."/>
            <person name="Foldi C."/>
            <person name="Dima B."/>
            <person name="Sanchez-Garcia M."/>
            <person name="Sanchez-Ramirez S."/>
            <person name="Szollosi G.J."/>
            <person name="Szarkandi J.G."/>
            <person name="Papp V."/>
            <person name="Albert L."/>
            <person name="Andreopoulos W."/>
            <person name="Angelini C."/>
            <person name="Antonin V."/>
            <person name="Barry K.W."/>
            <person name="Bougher N.L."/>
            <person name="Buchanan P."/>
            <person name="Buyck B."/>
            <person name="Bense V."/>
            <person name="Catcheside P."/>
            <person name="Chovatia M."/>
            <person name="Cooper J."/>
            <person name="Damon W."/>
            <person name="Desjardin D."/>
            <person name="Finy P."/>
            <person name="Geml J."/>
            <person name="Haridas S."/>
            <person name="Hughes K."/>
            <person name="Justo A."/>
            <person name="Karasinski D."/>
            <person name="Kautmanova I."/>
            <person name="Kiss B."/>
            <person name="Kocsube S."/>
            <person name="Kotiranta H."/>
            <person name="LaButti K.M."/>
            <person name="Lechner B.E."/>
            <person name="Liimatainen K."/>
            <person name="Lipzen A."/>
            <person name="Lukacs Z."/>
            <person name="Mihaltcheva S."/>
            <person name="Morgado L.N."/>
            <person name="Niskanen T."/>
            <person name="Noordeloos M.E."/>
            <person name="Ohm R.A."/>
            <person name="Ortiz-Santana B."/>
            <person name="Ovrebo C."/>
            <person name="Racz N."/>
            <person name="Riley R."/>
            <person name="Savchenko A."/>
            <person name="Shiryaev A."/>
            <person name="Soop K."/>
            <person name="Spirin V."/>
            <person name="Szebenyi C."/>
            <person name="Tomsovsky M."/>
            <person name="Tulloss R.E."/>
            <person name="Uehling J."/>
            <person name="Grigoriev I.V."/>
            <person name="Vagvolgyi C."/>
            <person name="Papp T."/>
            <person name="Martin F.M."/>
            <person name="Miettinen O."/>
            <person name="Hibbett D.S."/>
            <person name="Nagy L.G."/>
        </authorList>
    </citation>
    <scope>NUCLEOTIDE SEQUENCE [LARGE SCALE GENOMIC DNA]</scope>
    <source>
        <strain evidence="10 11">CBS 121175</strain>
    </source>
</reference>
<dbReference type="PANTHER" id="PTHR11002:SF76">
    <property type="entry name" value="CARBONIC ANHYDRASE"/>
    <property type="match status" value="1"/>
</dbReference>
<evidence type="ECO:0000256" key="3">
    <source>
        <dbReference type="ARBA" id="ARBA00022723"/>
    </source>
</evidence>
<keyword evidence="9" id="KW-0732">Signal</keyword>
<feature type="binding site" evidence="7">
    <location>
        <position position="129"/>
    </location>
    <ligand>
        <name>Zn(2+)</name>
        <dbReference type="ChEBI" id="CHEBI:29105"/>
    </ligand>
</feature>
<evidence type="ECO:0000256" key="7">
    <source>
        <dbReference type="PIRSR" id="PIRSR601765-1"/>
    </source>
</evidence>
<dbReference type="GO" id="GO:0004089">
    <property type="term" value="F:carbonate dehydratase activity"/>
    <property type="evidence" value="ECO:0007669"/>
    <property type="project" value="UniProtKB-UniRule"/>
</dbReference>
<dbReference type="OrthoDB" id="10248475at2759"/>
<evidence type="ECO:0000256" key="1">
    <source>
        <dbReference type="ARBA" id="ARBA00006217"/>
    </source>
</evidence>
<comment type="cofactor">
    <cofactor evidence="7">
        <name>Zn(2+)</name>
        <dbReference type="ChEBI" id="CHEBI:29105"/>
    </cofactor>
    <text evidence="7">Binds 1 zinc ion per subunit.</text>
</comment>
<gene>
    <name evidence="10" type="ORF">FA15DRAFT_667773</name>
</gene>
<dbReference type="EMBL" id="ML210178">
    <property type="protein sequence ID" value="TFK26092.1"/>
    <property type="molecule type" value="Genomic_DNA"/>
</dbReference>
<dbReference type="PANTHER" id="PTHR11002">
    <property type="entry name" value="CARBONIC ANHYDRASE"/>
    <property type="match status" value="1"/>
</dbReference>
<evidence type="ECO:0000256" key="9">
    <source>
        <dbReference type="SAM" id="SignalP"/>
    </source>
</evidence>